<comment type="caution">
    <text evidence="1">The sequence shown here is derived from an EMBL/GenBank/DDBJ whole genome shotgun (WGS) entry which is preliminary data.</text>
</comment>
<dbReference type="Pfam" id="PF13483">
    <property type="entry name" value="Lactamase_B_3"/>
    <property type="match status" value="1"/>
</dbReference>
<accession>A0A1G2LSZ1</accession>
<dbReference type="Proteomes" id="UP000177171">
    <property type="component" value="Unassembled WGS sequence"/>
</dbReference>
<name>A0A1G2LSZ1_9BACT</name>
<organism evidence="1 2">
    <name type="scientific">Candidatus Sungbacteria bacterium RIFCSPLOWO2_12_FULL_41_11</name>
    <dbReference type="NCBI Taxonomy" id="1802286"/>
    <lineage>
        <taxon>Bacteria</taxon>
        <taxon>Candidatus Sungiibacteriota</taxon>
    </lineage>
</organism>
<dbReference type="Gene3D" id="3.60.15.10">
    <property type="entry name" value="Ribonuclease Z/Hydroxyacylglutathione hydrolase-like"/>
    <property type="match status" value="1"/>
</dbReference>
<gene>
    <name evidence="1" type="ORF">A3G49_05790</name>
</gene>
<dbReference type="PANTHER" id="PTHR39189">
    <property type="entry name" value="UPF0173 METAL-DEPENDENT HYDROLASE YTKL"/>
    <property type="match status" value="1"/>
</dbReference>
<dbReference type="EMBL" id="MHQY01000005">
    <property type="protein sequence ID" value="OHA14663.1"/>
    <property type="molecule type" value="Genomic_DNA"/>
</dbReference>
<sequence>MVITWYGQSCFKLQAGDLVGVIDPYGKENGLTPPRFRADFALVTHNHSDHNNIESLPENPFLVPGPGEYETKGVYIRGIETYHDKQNGKERGMNTVYIIEMEGIKICHLGDFGEGKLRDETVEQIGDVDVLMIPVGGKFTIDAEEASQVVSQIDPRMVIPMHYKISGLKVALDTVDVFLKEMGMKTLEAEEKLVIKKKDLPEEGLRVVVLKTS</sequence>
<dbReference type="InterPro" id="IPR036866">
    <property type="entry name" value="RibonucZ/Hydroxyglut_hydro"/>
</dbReference>
<dbReference type="AlphaFoldDB" id="A0A1G2LSZ1"/>
<evidence type="ECO:0008006" key="3">
    <source>
        <dbReference type="Google" id="ProtNLM"/>
    </source>
</evidence>
<proteinExistence type="predicted"/>
<protein>
    <recommendedName>
        <fullName evidence="3">Lactamase</fullName>
    </recommendedName>
</protein>
<evidence type="ECO:0000313" key="1">
    <source>
        <dbReference type="EMBL" id="OHA14663.1"/>
    </source>
</evidence>
<evidence type="ECO:0000313" key="2">
    <source>
        <dbReference type="Proteomes" id="UP000177171"/>
    </source>
</evidence>
<dbReference type="SUPFAM" id="SSF56281">
    <property type="entry name" value="Metallo-hydrolase/oxidoreductase"/>
    <property type="match status" value="1"/>
</dbReference>
<dbReference type="PANTHER" id="PTHR39189:SF1">
    <property type="entry name" value="UPF0173 METAL-DEPENDENT HYDROLASE YTKL"/>
    <property type="match status" value="1"/>
</dbReference>
<reference evidence="1 2" key="1">
    <citation type="journal article" date="2016" name="Nat. Commun.">
        <title>Thousands of microbial genomes shed light on interconnected biogeochemical processes in an aquifer system.</title>
        <authorList>
            <person name="Anantharaman K."/>
            <person name="Brown C.T."/>
            <person name="Hug L.A."/>
            <person name="Sharon I."/>
            <person name="Castelle C.J."/>
            <person name="Probst A.J."/>
            <person name="Thomas B.C."/>
            <person name="Singh A."/>
            <person name="Wilkins M.J."/>
            <person name="Karaoz U."/>
            <person name="Brodie E.L."/>
            <person name="Williams K.H."/>
            <person name="Hubbard S.S."/>
            <person name="Banfield J.F."/>
        </authorList>
    </citation>
    <scope>NUCLEOTIDE SEQUENCE [LARGE SCALE GENOMIC DNA]</scope>
</reference>